<protein>
    <submittedName>
        <fullName evidence="1">Uncharacterized protein</fullName>
    </submittedName>
</protein>
<sequence>MLRIPATTIIQGQNVSIITMVTRSNEFGILENINYIMALKKNCPSSIADGLDLGGVRLRTNTNLSKKKEKKKKKDVIISLKMETISIIAVLQQQQRLDW</sequence>
<reference evidence="1 2" key="1">
    <citation type="journal article" date="2013" name="Curr. Biol.">
        <title>The Genome of the Foraminiferan Reticulomyxa filosa.</title>
        <authorList>
            <person name="Glockner G."/>
            <person name="Hulsmann N."/>
            <person name="Schleicher M."/>
            <person name="Noegel A.A."/>
            <person name="Eichinger L."/>
            <person name="Gallinger C."/>
            <person name="Pawlowski J."/>
            <person name="Sierra R."/>
            <person name="Euteneuer U."/>
            <person name="Pillet L."/>
            <person name="Moustafa A."/>
            <person name="Platzer M."/>
            <person name="Groth M."/>
            <person name="Szafranski K."/>
            <person name="Schliwa M."/>
        </authorList>
    </citation>
    <scope>NUCLEOTIDE SEQUENCE [LARGE SCALE GENOMIC DNA]</scope>
</reference>
<proteinExistence type="predicted"/>
<evidence type="ECO:0000313" key="2">
    <source>
        <dbReference type="Proteomes" id="UP000023152"/>
    </source>
</evidence>
<organism evidence="1 2">
    <name type="scientific">Reticulomyxa filosa</name>
    <dbReference type="NCBI Taxonomy" id="46433"/>
    <lineage>
        <taxon>Eukaryota</taxon>
        <taxon>Sar</taxon>
        <taxon>Rhizaria</taxon>
        <taxon>Retaria</taxon>
        <taxon>Foraminifera</taxon>
        <taxon>Monothalamids</taxon>
        <taxon>Reticulomyxidae</taxon>
        <taxon>Reticulomyxa</taxon>
    </lineage>
</organism>
<evidence type="ECO:0000313" key="1">
    <source>
        <dbReference type="EMBL" id="ETN97248.1"/>
    </source>
</evidence>
<comment type="caution">
    <text evidence="1">The sequence shown here is derived from an EMBL/GenBank/DDBJ whole genome shotgun (WGS) entry which is preliminary data.</text>
</comment>
<accession>X6L7G2</accession>
<name>X6L7G2_RETFI</name>
<keyword evidence="2" id="KW-1185">Reference proteome</keyword>
<dbReference type="EMBL" id="ASPP01050304">
    <property type="protein sequence ID" value="ETN97248.1"/>
    <property type="molecule type" value="Genomic_DNA"/>
</dbReference>
<dbReference type="Proteomes" id="UP000023152">
    <property type="component" value="Unassembled WGS sequence"/>
</dbReference>
<dbReference type="AlphaFoldDB" id="X6L7G2"/>
<gene>
    <name evidence="1" type="ORF">RFI_40283</name>
</gene>